<dbReference type="RefSeq" id="WP_379531111.1">
    <property type="nucleotide sequence ID" value="NZ_JBHSBI010000015.1"/>
</dbReference>
<feature type="domain" description="ChsH2 C-terminal OB-fold" evidence="1">
    <location>
        <begin position="51"/>
        <end position="115"/>
    </location>
</feature>
<accession>A0ABV8GEA8</accession>
<dbReference type="PANTHER" id="PTHR34075">
    <property type="entry name" value="BLR3430 PROTEIN"/>
    <property type="match status" value="1"/>
</dbReference>
<evidence type="ECO:0000259" key="1">
    <source>
        <dbReference type="Pfam" id="PF01796"/>
    </source>
</evidence>
<reference evidence="4" key="1">
    <citation type="journal article" date="2019" name="Int. J. Syst. Evol. Microbiol.">
        <title>The Global Catalogue of Microorganisms (GCM) 10K type strain sequencing project: providing services to taxonomists for standard genome sequencing and annotation.</title>
        <authorList>
            <consortium name="The Broad Institute Genomics Platform"/>
            <consortium name="The Broad Institute Genome Sequencing Center for Infectious Disease"/>
            <person name="Wu L."/>
            <person name="Ma J."/>
        </authorList>
    </citation>
    <scope>NUCLEOTIDE SEQUENCE [LARGE SCALE GENOMIC DNA]</scope>
    <source>
        <strain evidence="4">TBRC 1276</strain>
    </source>
</reference>
<keyword evidence="4" id="KW-1185">Reference proteome</keyword>
<sequence>MNDPGMEPLTRPYRDALSRGELLVQRCGACGRDNMYPRHRCPFCYEAGLGWVRASGTGVLHSFAVTRLGAPTGFESETPYALGVVKLAEGVQVLGRLWPDEDGGWSAYRCDARVRFRPASAEEITRRPVPWFAVMP</sequence>
<feature type="domain" description="ChsH2 rubredoxin-like zinc ribbon" evidence="2">
    <location>
        <begin position="14"/>
        <end position="47"/>
    </location>
</feature>
<dbReference type="InterPro" id="IPR012340">
    <property type="entry name" value="NA-bd_OB-fold"/>
</dbReference>
<comment type="caution">
    <text evidence="3">The sequence shown here is derived from an EMBL/GenBank/DDBJ whole genome shotgun (WGS) entry which is preliminary data.</text>
</comment>
<proteinExistence type="predicted"/>
<name>A0ABV8GEA8_9ACTN</name>
<evidence type="ECO:0000259" key="2">
    <source>
        <dbReference type="Pfam" id="PF12172"/>
    </source>
</evidence>
<dbReference type="Gene3D" id="6.10.30.10">
    <property type="match status" value="1"/>
</dbReference>
<organism evidence="3 4">
    <name type="scientific">Nonomuraea purpurea</name>
    <dbReference type="NCBI Taxonomy" id="1849276"/>
    <lineage>
        <taxon>Bacteria</taxon>
        <taxon>Bacillati</taxon>
        <taxon>Actinomycetota</taxon>
        <taxon>Actinomycetes</taxon>
        <taxon>Streptosporangiales</taxon>
        <taxon>Streptosporangiaceae</taxon>
        <taxon>Nonomuraea</taxon>
    </lineage>
</organism>
<dbReference type="InterPro" id="IPR022002">
    <property type="entry name" value="ChsH2_Znr"/>
</dbReference>
<evidence type="ECO:0000313" key="4">
    <source>
        <dbReference type="Proteomes" id="UP001595851"/>
    </source>
</evidence>
<dbReference type="EMBL" id="JBHSBI010000015">
    <property type="protein sequence ID" value="MFC4011153.1"/>
    <property type="molecule type" value="Genomic_DNA"/>
</dbReference>
<dbReference type="InterPro" id="IPR052513">
    <property type="entry name" value="Thioester_dehydratase-like"/>
</dbReference>
<dbReference type="Pfam" id="PF12172">
    <property type="entry name" value="zf-ChsH2"/>
    <property type="match status" value="1"/>
</dbReference>
<dbReference type="PANTHER" id="PTHR34075:SF5">
    <property type="entry name" value="BLR3430 PROTEIN"/>
    <property type="match status" value="1"/>
</dbReference>
<evidence type="ECO:0000313" key="3">
    <source>
        <dbReference type="EMBL" id="MFC4011153.1"/>
    </source>
</evidence>
<dbReference type="InterPro" id="IPR002878">
    <property type="entry name" value="ChsH2_C"/>
</dbReference>
<gene>
    <name evidence="3" type="ORF">ACFOY2_28275</name>
</gene>
<protein>
    <submittedName>
        <fullName evidence="3">Zn-ribbon domain-containing OB-fold protein</fullName>
    </submittedName>
</protein>
<dbReference type="Pfam" id="PF01796">
    <property type="entry name" value="OB_ChsH2_C"/>
    <property type="match status" value="1"/>
</dbReference>
<dbReference type="Proteomes" id="UP001595851">
    <property type="component" value="Unassembled WGS sequence"/>
</dbReference>
<dbReference type="SUPFAM" id="SSF50249">
    <property type="entry name" value="Nucleic acid-binding proteins"/>
    <property type="match status" value="1"/>
</dbReference>